<comment type="caution">
    <text evidence="1">The sequence shown here is derived from an EMBL/GenBank/DDBJ whole genome shotgun (WGS) entry which is preliminary data.</text>
</comment>
<sequence length="45" mass="5013">MYVIAEVLCVYAVPMCHICMVCTAYPYDSYSINGHSVVAGAFEKY</sequence>
<accession>E7RLR9</accession>
<dbReference type="EMBL" id="AEPE02000002">
    <property type="protein sequence ID" value="EFZ37700.1"/>
    <property type="molecule type" value="Genomic_DNA"/>
</dbReference>
<protein>
    <submittedName>
        <fullName evidence="1">Uncharacterized protein</fullName>
    </submittedName>
</protein>
<name>E7RLR9_9BACT</name>
<reference evidence="1" key="1">
    <citation type="submission" date="2011-01" db="EMBL/GenBank/DDBJ databases">
        <authorList>
            <person name="Muzny D."/>
            <person name="Qin X."/>
            <person name="Buhay C."/>
            <person name="Dugan-Rocha S."/>
            <person name="Ding Y."/>
            <person name="Chen G."/>
            <person name="Hawes A."/>
            <person name="Holder M."/>
            <person name="Jhangiani S."/>
            <person name="Johnson A."/>
            <person name="Khan Z."/>
            <person name="Li Z."/>
            <person name="Liu W."/>
            <person name="Liu X."/>
            <person name="Perez L."/>
            <person name="Shen H."/>
            <person name="Wang Q."/>
            <person name="Watt J."/>
            <person name="Xi L."/>
            <person name="Xin Y."/>
            <person name="Zhou J."/>
            <person name="Deng J."/>
            <person name="Jiang H."/>
            <person name="Liu Y."/>
            <person name="Qu J."/>
            <person name="Song X.-Z."/>
            <person name="Zhang L."/>
            <person name="Villasana D."/>
            <person name="Johnson A."/>
            <person name="Liu J."/>
            <person name="Liyanage D."/>
            <person name="Lorensuhewa L."/>
            <person name="Robinson T."/>
            <person name="Song A."/>
            <person name="Song B.-B."/>
            <person name="Dinh H."/>
            <person name="Thornton R."/>
            <person name="Coyle M."/>
            <person name="Francisco L."/>
            <person name="Jackson L."/>
            <person name="Javaid M."/>
            <person name="Korchina V."/>
            <person name="Kovar C."/>
            <person name="Mata R."/>
            <person name="Mathew T."/>
            <person name="Ngo R."/>
            <person name="Nguyen L."/>
            <person name="Nguyen N."/>
            <person name="Okwuonu G."/>
            <person name="Ongeri F."/>
            <person name="Pham C."/>
            <person name="Simmons D."/>
            <person name="Wilczek-Boney K."/>
            <person name="Hale W."/>
            <person name="Jakkamsetti A."/>
            <person name="Pham P."/>
            <person name="Ruth R."/>
            <person name="San Lucas F."/>
            <person name="Warren J."/>
            <person name="Zhang J."/>
            <person name="Zhao Z."/>
            <person name="Zhou C."/>
            <person name="Zhu D."/>
            <person name="Lee S."/>
            <person name="Bess C."/>
            <person name="Blankenburg K."/>
            <person name="Forbes L."/>
            <person name="Fu Q."/>
            <person name="Gubbala S."/>
            <person name="Hirani K."/>
            <person name="Jayaseelan J.C."/>
            <person name="Lara F."/>
            <person name="Munidasa M."/>
            <person name="Palculict T."/>
            <person name="Patil S."/>
            <person name="Pu L.-L."/>
            <person name="Saada N."/>
            <person name="Tang L."/>
            <person name="Weissenberger G."/>
            <person name="Zhu Y."/>
            <person name="Hemphill L."/>
            <person name="Shang Y."/>
            <person name="Youmans B."/>
            <person name="Ayvaz T."/>
            <person name="Ross M."/>
            <person name="Santibanez J."/>
            <person name="Aqrawi P."/>
            <person name="Gross S."/>
            <person name="Joshi V."/>
            <person name="Fowler G."/>
            <person name="Nazareth L."/>
            <person name="Reid J."/>
            <person name="Worley K."/>
            <person name="Petrosino J."/>
            <person name="Highlander S."/>
            <person name="Gibbs R."/>
        </authorList>
    </citation>
    <scope>NUCLEOTIDE SEQUENCE [LARGE SCALE GENOMIC DNA]</scope>
    <source>
        <strain evidence="1">ATCC 33269</strain>
    </source>
</reference>
<dbReference type="HOGENOM" id="CLU_3203600_0_0_10"/>
<evidence type="ECO:0000313" key="2">
    <source>
        <dbReference type="Proteomes" id="UP000005580"/>
    </source>
</evidence>
<keyword evidence="2" id="KW-1185">Reference proteome</keyword>
<gene>
    <name evidence="1" type="ORF">HMPREF0663_10069</name>
</gene>
<dbReference type="AlphaFoldDB" id="E7RLR9"/>
<dbReference type="Proteomes" id="UP000005580">
    <property type="component" value="Unassembled WGS sequence"/>
</dbReference>
<evidence type="ECO:0000313" key="1">
    <source>
        <dbReference type="EMBL" id="EFZ37700.1"/>
    </source>
</evidence>
<organism evidence="1 2">
    <name type="scientific">Hoylesella oralis ATCC 33269</name>
    <dbReference type="NCBI Taxonomy" id="873533"/>
    <lineage>
        <taxon>Bacteria</taxon>
        <taxon>Pseudomonadati</taxon>
        <taxon>Bacteroidota</taxon>
        <taxon>Bacteroidia</taxon>
        <taxon>Bacteroidales</taxon>
        <taxon>Prevotellaceae</taxon>
        <taxon>Hoylesella</taxon>
    </lineage>
</organism>
<proteinExistence type="predicted"/>